<reference evidence="1" key="1">
    <citation type="journal article" date="2020" name="Stud. Mycol.">
        <title>101 Dothideomycetes genomes: a test case for predicting lifestyles and emergence of pathogens.</title>
        <authorList>
            <person name="Haridas S."/>
            <person name="Albert R."/>
            <person name="Binder M."/>
            <person name="Bloem J."/>
            <person name="Labutti K."/>
            <person name="Salamov A."/>
            <person name="Andreopoulos B."/>
            <person name="Baker S."/>
            <person name="Barry K."/>
            <person name="Bills G."/>
            <person name="Bluhm B."/>
            <person name="Cannon C."/>
            <person name="Castanera R."/>
            <person name="Culley D."/>
            <person name="Daum C."/>
            <person name="Ezra D."/>
            <person name="Gonzalez J."/>
            <person name="Henrissat B."/>
            <person name="Kuo A."/>
            <person name="Liang C."/>
            <person name="Lipzen A."/>
            <person name="Lutzoni F."/>
            <person name="Magnuson J."/>
            <person name="Mondo S."/>
            <person name="Nolan M."/>
            <person name="Ohm R."/>
            <person name="Pangilinan J."/>
            <person name="Park H.-J."/>
            <person name="Ramirez L."/>
            <person name="Alfaro M."/>
            <person name="Sun H."/>
            <person name="Tritt A."/>
            <person name="Yoshinaga Y."/>
            <person name="Zwiers L.-H."/>
            <person name="Turgeon B."/>
            <person name="Goodwin S."/>
            <person name="Spatafora J."/>
            <person name="Crous P."/>
            <person name="Grigoriev I."/>
        </authorList>
    </citation>
    <scope>NUCLEOTIDE SEQUENCE</scope>
    <source>
        <strain evidence="1">CBS 113979</strain>
    </source>
</reference>
<evidence type="ECO:0000313" key="1">
    <source>
        <dbReference type="EMBL" id="KAF1981482.1"/>
    </source>
</evidence>
<accession>A0A6G1GKV9</accession>
<protein>
    <submittedName>
        <fullName evidence="1">Uncharacterized protein</fullName>
    </submittedName>
</protein>
<dbReference type="EMBL" id="ML977198">
    <property type="protein sequence ID" value="KAF1981482.1"/>
    <property type="molecule type" value="Genomic_DNA"/>
</dbReference>
<organism evidence="1 2">
    <name type="scientific">Aulographum hederae CBS 113979</name>
    <dbReference type="NCBI Taxonomy" id="1176131"/>
    <lineage>
        <taxon>Eukaryota</taxon>
        <taxon>Fungi</taxon>
        <taxon>Dikarya</taxon>
        <taxon>Ascomycota</taxon>
        <taxon>Pezizomycotina</taxon>
        <taxon>Dothideomycetes</taxon>
        <taxon>Pleosporomycetidae</taxon>
        <taxon>Aulographales</taxon>
        <taxon>Aulographaceae</taxon>
    </lineage>
</organism>
<gene>
    <name evidence="1" type="ORF">K402DRAFT_425344</name>
</gene>
<dbReference type="Proteomes" id="UP000800041">
    <property type="component" value="Unassembled WGS sequence"/>
</dbReference>
<dbReference type="OrthoDB" id="5428842at2759"/>
<name>A0A6G1GKV9_9PEZI</name>
<sequence>MAPCYLLKLPVELHAWIISYIDRPSDLKNLCLVSGLSYSAYKELYRDVELNIWNLKQIKLLSESSALTGRRNPGLREVKRIVVSKDKPATTYLLWYRYEDCQAEYRQQTSDARKWIEKLIEQLPPNSLKGFNFATSDLGVGGLYSDLVATQGKLQELGQISSYGVETSPNDQTHNPFSSPSLAANPISYTLKPLSTLEWLETGDLLFSHSPIPSRTLDRIRNISITTSPVNIYKRGAVQQRNNNTPAEADRRANHLLNTKAPKHALRRLCLNGAFVDRDLDIASILVFVDLPQLECLQIRILELPRNAFPPLRDVFSSSAAASPKLTHLEVCEPGYLPSSVVVHINDFLLSFKGLKVILLSFRHVPEDLSLSGIANHGATLETLVIDDHRARGEPPSFLKHSELEAICNASHKLKHLGISLPGNDILLSRLPTLTRLFKKSLDCIFNLHELRTLHILKRPRHFELNVLDHASASYATWTDLMLYTAGVIYTELTKPGRCNKLDLLVMGKHDDYIGWNVQPTRKEQLWQERFYYVEEDGDESRAGDEPERSRDGVAVDLKPVSRAHVWYERPGSRTLLGFDYAETAFMGQGAVGAVKWREEYYG</sequence>
<evidence type="ECO:0000313" key="2">
    <source>
        <dbReference type="Proteomes" id="UP000800041"/>
    </source>
</evidence>
<proteinExistence type="predicted"/>
<dbReference type="AlphaFoldDB" id="A0A6G1GKV9"/>
<keyword evidence="2" id="KW-1185">Reference proteome</keyword>